<dbReference type="Pfam" id="PF11734">
    <property type="entry name" value="TilS_C"/>
    <property type="match status" value="1"/>
</dbReference>
<dbReference type="InterPro" id="IPR012094">
    <property type="entry name" value="tRNA_Ile_lys_synt"/>
</dbReference>
<gene>
    <name evidence="8" type="ORF">EHQ58_09670</name>
</gene>
<dbReference type="SUPFAM" id="SSF56037">
    <property type="entry name" value="PheT/TilS domain"/>
    <property type="match status" value="1"/>
</dbReference>
<comment type="caution">
    <text evidence="8">The sequence shown here is derived from an EMBL/GenBank/DDBJ whole genome shotgun (WGS) entry which is preliminary data.</text>
</comment>
<protein>
    <submittedName>
        <fullName evidence="8">tRNA(Ile)-lysidine synthetase</fullName>
    </submittedName>
</protein>
<keyword evidence="2" id="KW-0436">Ligase</keyword>
<dbReference type="PANTHER" id="PTHR43033">
    <property type="entry name" value="TRNA(ILE)-LYSIDINE SYNTHASE-RELATED"/>
    <property type="match status" value="1"/>
</dbReference>
<evidence type="ECO:0000256" key="3">
    <source>
        <dbReference type="ARBA" id="ARBA00022694"/>
    </source>
</evidence>
<proteinExistence type="predicted"/>
<evidence type="ECO:0000256" key="2">
    <source>
        <dbReference type="ARBA" id="ARBA00022598"/>
    </source>
</evidence>
<dbReference type="Gene3D" id="3.40.50.620">
    <property type="entry name" value="HUPs"/>
    <property type="match status" value="1"/>
</dbReference>
<keyword evidence="3" id="KW-0819">tRNA processing</keyword>
<organism evidence="8 9">
    <name type="scientific">Leptospira ognonensis</name>
    <dbReference type="NCBI Taxonomy" id="2484945"/>
    <lineage>
        <taxon>Bacteria</taxon>
        <taxon>Pseudomonadati</taxon>
        <taxon>Spirochaetota</taxon>
        <taxon>Spirochaetia</taxon>
        <taxon>Leptospirales</taxon>
        <taxon>Leptospiraceae</taxon>
        <taxon>Leptospira</taxon>
    </lineage>
</organism>
<dbReference type="Pfam" id="PF01171">
    <property type="entry name" value="ATP_bind_3"/>
    <property type="match status" value="1"/>
</dbReference>
<evidence type="ECO:0000259" key="7">
    <source>
        <dbReference type="Pfam" id="PF11734"/>
    </source>
</evidence>
<evidence type="ECO:0000256" key="5">
    <source>
        <dbReference type="ARBA" id="ARBA00022840"/>
    </source>
</evidence>
<comment type="subcellular location">
    <subcellularLocation>
        <location evidence="1">Cytoplasm</location>
    </subcellularLocation>
</comment>
<evidence type="ECO:0000256" key="1">
    <source>
        <dbReference type="ARBA" id="ARBA00004496"/>
    </source>
</evidence>
<keyword evidence="4" id="KW-0547">Nucleotide-binding</keyword>
<dbReference type="InterPro" id="IPR011063">
    <property type="entry name" value="TilS/TtcA_N"/>
</dbReference>
<dbReference type="GO" id="GO:0005737">
    <property type="term" value="C:cytoplasm"/>
    <property type="evidence" value="ECO:0007669"/>
    <property type="project" value="UniProtKB-SubCell"/>
</dbReference>
<dbReference type="SUPFAM" id="SSF52402">
    <property type="entry name" value="Adenine nucleotide alpha hydrolases-like"/>
    <property type="match status" value="1"/>
</dbReference>
<dbReference type="Proteomes" id="UP000297693">
    <property type="component" value="Unassembled WGS sequence"/>
</dbReference>
<keyword evidence="5" id="KW-0067">ATP-binding</keyword>
<name>A0A4R9K4I7_9LEPT</name>
<dbReference type="InterPro" id="IPR014729">
    <property type="entry name" value="Rossmann-like_a/b/a_fold"/>
</dbReference>
<dbReference type="InterPro" id="IPR012796">
    <property type="entry name" value="Lysidine-tRNA-synth_C"/>
</dbReference>
<dbReference type="GO" id="GO:0016879">
    <property type="term" value="F:ligase activity, forming carbon-nitrogen bonds"/>
    <property type="evidence" value="ECO:0007669"/>
    <property type="project" value="InterPro"/>
</dbReference>
<evidence type="ECO:0000313" key="9">
    <source>
        <dbReference type="Proteomes" id="UP000297693"/>
    </source>
</evidence>
<reference evidence="8" key="1">
    <citation type="journal article" date="2019" name="PLoS Negl. Trop. Dis.">
        <title>Revisiting the worldwide diversity of Leptospira species in the environment.</title>
        <authorList>
            <person name="Vincent A.T."/>
            <person name="Schiettekatte O."/>
            <person name="Bourhy P."/>
            <person name="Veyrier F.J."/>
            <person name="Picardeau M."/>
        </authorList>
    </citation>
    <scope>NUCLEOTIDE SEQUENCE [LARGE SCALE GENOMIC DNA]</scope>
    <source>
        <strain evidence="8">201702476</strain>
    </source>
</reference>
<dbReference type="AlphaFoldDB" id="A0A4R9K4I7"/>
<dbReference type="OrthoDB" id="9807403at2"/>
<dbReference type="EMBL" id="RQGD01000025">
    <property type="protein sequence ID" value="TGL59167.1"/>
    <property type="molecule type" value="Genomic_DNA"/>
</dbReference>
<feature type="domain" description="tRNA(Ile)-lysidine/2-thiocytidine synthase N-terminal" evidence="6">
    <location>
        <begin position="2"/>
        <end position="103"/>
    </location>
</feature>
<sequence>MEETGRLVRYKILEKISNQLSGYYVTGHHCFDYGESILMHLTRGAGAGSFHTLQPNKGRRFLPLVFLEDAELLKMYDFLPSLYPIFEDDSNVDIGFKRNRIRAEILPLLIKENMDFHKFYWNFHEWESFSFFDERELNEQIIKRKSEWFQIPKQNYEHLTKQQLKGILDSYLSILNFPPLYKNAFENFREQLGHGRAHLESNGYFLLREQSECIYIFRKDSAVFKSVESFWNENIFTAKWNHQIRTFESAEKDLMIRIQSPGEKMQMKYGKKEVSEIFREWKIPLLLRNHIPILYKKNLPIRILFSMFDPSLSDFPKAISESQ</sequence>
<feature type="domain" description="Lysidine-tRNA(Ile) synthetase C-terminal" evidence="7">
    <location>
        <begin position="254"/>
        <end position="296"/>
    </location>
</feature>
<dbReference type="NCBIfam" id="TIGR02433">
    <property type="entry name" value="lysidine_TilS_C"/>
    <property type="match status" value="1"/>
</dbReference>
<evidence type="ECO:0000256" key="4">
    <source>
        <dbReference type="ARBA" id="ARBA00022741"/>
    </source>
</evidence>
<dbReference type="PANTHER" id="PTHR43033:SF1">
    <property type="entry name" value="TRNA(ILE)-LYSIDINE SYNTHASE-RELATED"/>
    <property type="match status" value="1"/>
</dbReference>
<evidence type="ECO:0000313" key="8">
    <source>
        <dbReference type="EMBL" id="TGL59167.1"/>
    </source>
</evidence>
<dbReference type="GO" id="GO:0005524">
    <property type="term" value="F:ATP binding"/>
    <property type="evidence" value="ECO:0007669"/>
    <property type="project" value="UniProtKB-KW"/>
</dbReference>
<accession>A0A4R9K4I7</accession>
<dbReference type="GO" id="GO:0008033">
    <property type="term" value="P:tRNA processing"/>
    <property type="evidence" value="ECO:0007669"/>
    <property type="project" value="UniProtKB-KW"/>
</dbReference>
<evidence type="ECO:0000259" key="6">
    <source>
        <dbReference type="Pfam" id="PF01171"/>
    </source>
</evidence>
<keyword evidence="9" id="KW-1185">Reference proteome</keyword>